<comment type="similarity">
    <text evidence="2">Belongs to the peroxisomal membrane protein PXMP2/4 family.</text>
</comment>
<dbReference type="EMBL" id="CDMY01000908">
    <property type="protein sequence ID" value="CEM36867.1"/>
    <property type="molecule type" value="Genomic_DNA"/>
</dbReference>
<evidence type="ECO:0000256" key="4">
    <source>
        <dbReference type="ARBA" id="ARBA00022989"/>
    </source>
</evidence>
<evidence type="ECO:0000256" key="5">
    <source>
        <dbReference type="ARBA" id="ARBA00023136"/>
    </source>
</evidence>
<evidence type="ECO:0000256" key="2">
    <source>
        <dbReference type="ARBA" id="ARBA00006824"/>
    </source>
</evidence>
<evidence type="ECO:0000313" key="8">
    <source>
        <dbReference type="EMBL" id="CEM36867.1"/>
    </source>
</evidence>
<feature type="transmembrane region" description="Helical" evidence="7">
    <location>
        <begin position="135"/>
        <end position="153"/>
    </location>
</feature>
<keyword evidence="5 7" id="KW-0472">Membrane</keyword>
<reference evidence="8 9" key="1">
    <citation type="submission" date="2014-11" db="EMBL/GenBank/DDBJ databases">
        <authorList>
            <person name="Zhu J."/>
            <person name="Qi W."/>
            <person name="Song R."/>
        </authorList>
    </citation>
    <scope>NUCLEOTIDE SEQUENCE [LARGE SCALE GENOMIC DNA]</scope>
</reference>
<dbReference type="GO" id="GO:0005737">
    <property type="term" value="C:cytoplasm"/>
    <property type="evidence" value="ECO:0007669"/>
    <property type="project" value="TreeGrafter"/>
</dbReference>
<dbReference type="InterPro" id="IPR007248">
    <property type="entry name" value="Mpv17_PMP22"/>
</dbReference>
<evidence type="ECO:0000256" key="6">
    <source>
        <dbReference type="SAM" id="MobiDB-lite"/>
    </source>
</evidence>
<dbReference type="PANTHER" id="PTHR11266">
    <property type="entry name" value="PEROXISOMAL MEMBRANE PROTEIN 2, PXMP2 MPV17"/>
    <property type="match status" value="1"/>
</dbReference>
<organism evidence="8 9">
    <name type="scientific">Vitrella brassicaformis (strain CCMP3155)</name>
    <dbReference type="NCBI Taxonomy" id="1169540"/>
    <lineage>
        <taxon>Eukaryota</taxon>
        <taxon>Sar</taxon>
        <taxon>Alveolata</taxon>
        <taxon>Colpodellida</taxon>
        <taxon>Vitrellaceae</taxon>
        <taxon>Vitrella</taxon>
    </lineage>
</organism>
<keyword evidence="4 7" id="KW-1133">Transmembrane helix</keyword>
<dbReference type="Pfam" id="PF04117">
    <property type="entry name" value="Mpv17_PMP22"/>
    <property type="match status" value="1"/>
</dbReference>
<name>A0A0G4GZZ7_VITBC</name>
<accession>A0A0G4GZZ7</accession>
<protein>
    <submittedName>
        <fullName evidence="8">Uncharacterized protein</fullName>
    </submittedName>
</protein>
<feature type="transmembrane region" description="Helical" evidence="7">
    <location>
        <begin position="93"/>
        <end position="115"/>
    </location>
</feature>
<feature type="compositionally biased region" description="Polar residues" evidence="6">
    <location>
        <begin position="251"/>
        <end position="268"/>
    </location>
</feature>
<keyword evidence="3 7" id="KW-0812">Transmembrane</keyword>
<evidence type="ECO:0000256" key="3">
    <source>
        <dbReference type="ARBA" id="ARBA00022692"/>
    </source>
</evidence>
<dbReference type="InParanoid" id="A0A0G4GZZ7"/>
<feature type="region of interest" description="Disordered" evidence="6">
    <location>
        <begin position="251"/>
        <end position="271"/>
    </location>
</feature>
<gene>
    <name evidence="8" type="ORF">Vbra_3470</name>
</gene>
<dbReference type="Proteomes" id="UP000041254">
    <property type="component" value="Unassembled WGS sequence"/>
</dbReference>
<feature type="region of interest" description="Disordered" evidence="6">
    <location>
        <begin position="58"/>
        <end position="82"/>
    </location>
</feature>
<dbReference type="OrthoDB" id="347460at2759"/>
<sequence length="395" mass="43648">MGGFTFNTKGLWQKESYKGMGKDILIGSAGSMVIFGCGDVLAQLLEMQQKERPALIHPPHSGMQSAHHHAHDNGRPSLATHTMPASGLDTQRLVVVASQGWILNGVMLTPFYRVLDILIGDTMSGKFFPRIPMKIFLTMVLYMPASTMMFFFLTPCLEVLAEAATTATQQQDQHHEGEESLMHRLQQSFAKGCEEGWTGVSRHFAQTYALAWLIWPLTDSINFRFIPLTYRPLWDSLIDIVWTTILSRASHSEPNGGQTAMPPSSSPSHFDVPLYRSPDAKIDGRLKSLSEVLSGLDPELAPEQLRPPPRHPPPDEREVVLADLVHISDPAEVEFDPREVPRGSMTRGGRLECVGEGLRCPLEVHQRWVDNVPADGDGDSDDADVHGGQGKKGGE</sequence>
<evidence type="ECO:0000256" key="1">
    <source>
        <dbReference type="ARBA" id="ARBA00004141"/>
    </source>
</evidence>
<proteinExistence type="inferred from homology"/>
<evidence type="ECO:0000313" key="9">
    <source>
        <dbReference type="Proteomes" id="UP000041254"/>
    </source>
</evidence>
<keyword evidence="9" id="KW-1185">Reference proteome</keyword>
<feature type="region of interest" description="Disordered" evidence="6">
    <location>
        <begin position="370"/>
        <end position="395"/>
    </location>
</feature>
<dbReference type="AlphaFoldDB" id="A0A0G4GZZ7"/>
<evidence type="ECO:0000256" key="7">
    <source>
        <dbReference type="SAM" id="Phobius"/>
    </source>
</evidence>
<dbReference type="GO" id="GO:0016020">
    <property type="term" value="C:membrane"/>
    <property type="evidence" value="ECO:0007669"/>
    <property type="project" value="UniProtKB-SubCell"/>
</dbReference>
<dbReference type="VEuPathDB" id="CryptoDB:Vbra_3470"/>
<comment type="subcellular location">
    <subcellularLocation>
        <location evidence="1">Membrane</location>
        <topology evidence="1">Multi-pass membrane protein</topology>
    </subcellularLocation>
</comment>